<dbReference type="PANTHER" id="PTHR43179">
    <property type="entry name" value="RHAMNOSYLTRANSFERASE WBBL"/>
    <property type="match status" value="1"/>
</dbReference>
<evidence type="ECO:0000256" key="1">
    <source>
        <dbReference type="ARBA" id="ARBA00006739"/>
    </source>
</evidence>
<dbReference type="CDD" id="cd00761">
    <property type="entry name" value="Glyco_tranf_GTA_type"/>
    <property type="match status" value="1"/>
</dbReference>
<evidence type="ECO:0000256" key="2">
    <source>
        <dbReference type="ARBA" id="ARBA00022676"/>
    </source>
</evidence>
<comment type="similarity">
    <text evidence="1">Belongs to the glycosyltransferase 2 family.</text>
</comment>
<evidence type="ECO:0000313" key="6">
    <source>
        <dbReference type="Proteomes" id="UP000501891"/>
    </source>
</evidence>
<dbReference type="GO" id="GO:0016757">
    <property type="term" value="F:glycosyltransferase activity"/>
    <property type="evidence" value="ECO:0007669"/>
    <property type="project" value="UniProtKB-KW"/>
</dbReference>
<organism evidence="5 6">
    <name type="scientific">Aerophototrophica crusticola</name>
    <dbReference type="NCBI Taxonomy" id="1709002"/>
    <lineage>
        <taxon>Bacteria</taxon>
        <taxon>Pseudomonadati</taxon>
        <taxon>Pseudomonadota</taxon>
        <taxon>Alphaproteobacteria</taxon>
        <taxon>Rhodospirillales</taxon>
        <taxon>Rhodospirillaceae</taxon>
        <taxon>Aerophototrophica</taxon>
    </lineage>
</organism>
<dbReference type="EMBL" id="CP051775">
    <property type="protein sequence ID" value="QJE73266.1"/>
    <property type="molecule type" value="Genomic_DNA"/>
</dbReference>
<evidence type="ECO:0000259" key="4">
    <source>
        <dbReference type="Pfam" id="PF00535"/>
    </source>
</evidence>
<dbReference type="PANTHER" id="PTHR43179:SF12">
    <property type="entry name" value="GALACTOFURANOSYLTRANSFERASE GLFT2"/>
    <property type="match status" value="1"/>
</dbReference>
<dbReference type="Proteomes" id="UP000501891">
    <property type="component" value="Chromosome"/>
</dbReference>
<dbReference type="InterPro" id="IPR029044">
    <property type="entry name" value="Nucleotide-diphossugar_trans"/>
</dbReference>
<sequence length="332" mass="35177">MTGSLLQIVVCTYNNAPMLDRTLAGLAAQDAPRDGSWAVMVVDNNCTDDTPDVVGRHRAAGLVPGLVRVPEPVQGLTPARRRGVVEAAAPWVAFVDDDCLLAPDWVRHALDFARSHLGTAGFGGRVVLDWQGEPTPLAVRHGWCFAAQDRGDQTLAVDFLVGAGMVVNRDALAATGWLDRQYLDDRVGKRLVSGGDVEIALRLAATGRGLWYVPGCVLRHAIPARRTTVRYLMRMTAGLGRSQALADSLGQRPAAGWSAAVACKALRHAGSLGPLALGVLRGRRGRGDLLLAACFAWGRLTGAAGLAAQDLTARLPEFVGCAVPARRTGQNS</sequence>
<proteinExistence type="inferred from homology"/>
<keyword evidence="6" id="KW-1185">Reference proteome</keyword>
<reference evidence="5" key="1">
    <citation type="submission" date="2020-04" db="EMBL/GenBank/DDBJ databases">
        <title>A desert anoxygenic phototrophic bacterium fixes CO2 using RubisCO under aerobic conditions.</title>
        <authorList>
            <person name="Tang K."/>
        </authorList>
    </citation>
    <scope>NUCLEOTIDE SEQUENCE [LARGE SCALE GENOMIC DNA]</scope>
    <source>
        <strain evidence="5">MIMtkB3</strain>
    </source>
</reference>
<evidence type="ECO:0000313" key="5">
    <source>
        <dbReference type="EMBL" id="QJE73266.1"/>
    </source>
</evidence>
<dbReference type="AlphaFoldDB" id="A0A858R8B6"/>
<evidence type="ECO:0000256" key="3">
    <source>
        <dbReference type="ARBA" id="ARBA00022679"/>
    </source>
</evidence>
<keyword evidence="2" id="KW-0328">Glycosyltransferase</keyword>
<dbReference type="SUPFAM" id="SSF53448">
    <property type="entry name" value="Nucleotide-diphospho-sugar transferases"/>
    <property type="match status" value="1"/>
</dbReference>
<dbReference type="Pfam" id="PF00535">
    <property type="entry name" value="Glycos_transf_2"/>
    <property type="match status" value="1"/>
</dbReference>
<name>A0A858R8B6_9PROT</name>
<dbReference type="InterPro" id="IPR001173">
    <property type="entry name" value="Glyco_trans_2-like"/>
</dbReference>
<accession>A0A858R8B6</accession>
<keyword evidence="3" id="KW-0808">Transferase</keyword>
<protein>
    <submittedName>
        <fullName evidence="5">Glycosyltransferase</fullName>
    </submittedName>
</protein>
<dbReference type="Gene3D" id="3.90.550.10">
    <property type="entry name" value="Spore Coat Polysaccharide Biosynthesis Protein SpsA, Chain A"/>
    <property type="match status" value="1"/>
</dbReference>
<feature type="domain" description="Glycosyltransferase 2-like" evidence="4">
    <location>
        <begin position="8"/>
        <end position="140"/>
    </location>
</feature>
<gene>
    <name evidence="5" type="ORF">HHL28_09340</name>
</gene>
<dbReference type="KEGG" id="acru:HHL28_09340"/>